<sequence length="108" mass="11885">MTDLSLARTRARERARTVGIVAEAADEQTTLAAIGRALRFPDYHATSIDALAESVRDLSWLPVGPVELIWADGPLRDADPRTHRLIQEILHGASGTEGERPFRVTRVS</sequence>
<feature type="domain" description="Barstar (barnase inhibitor)" evidence="2">
    <location>
        <begin position="22"/>
        <end position="104"/>
    </location>
</feature>
<comment type="similarity">
    <text evidence="1">Belongs to the barstar family.</text>
</comment>
<comment type="caution">
    <text evidence="3">The sequence shown here is derived from an EMBL/GenBank/DDBJ whole genome shotgun (WGS) entry which is preliminary data.</text>
</comment>
<evidence type="ECO:0000256" key="1">
    <source>
        <dbReference type="ARBA" id="ARBA00006845"/>
    </source>
</evidence>
<dbReference type="RefSeq" id="WP_286054199.1">
    <property type="nucleotide sequence ID" value="NZ_JASVWF010000003.1"/>
</dbReference>
<dbReference type="Pfam" id="PF01337">
    <property type="entry name" value="Barstar"/>
    <property type="match status" value="1"/>
</dbReference>
<proteinExistence type="inferred from homology"/>
<dbReference type="InterPro" id="IPR000468">
    <property type="entry name" value="Barstar"/>
</dbReference>
<keyword evidence="4" id="KW-1185">Reference proteome</keyword>
<reference evidence="3 4" key="1">
    <citation type="submission" date="2023-06" db="EMBL/GenBank/DDBJ databases">
        <title>Actinomycetospora Odt1-22.</title>
        <authorList>
            <person name="Supong K."/>
        </authorList>
    </citation>
    <scope>NUCLEOTIDE SEQUENCE [LARGE SCALE GENOMIC DNA]</scope>
    <source>
        <strain evidence="3 4">Odt1-22</strain>
    </source>
</reference>
<dbReference type="EMBL" id="JASVWF010000003">
    <property type="protein sequence ID" value="MDL5157753.1"/>
    <property type="molecule type" value="Genomic_DNA"/>
</dbReference>
<evidence type="ECO:0000313" key="4">
    <source>
        <dbReference type="Proteomes" id="UP001231924"/>
    </source>
</evidence>
<protein>
    <submittedName>
        <fullName evidence="3">Barstar family protein</fullName>
    </submittedName>
</protein>
<gene>
    <name evidence="3" type="ORF">QRT03_17435</name>
</gene>
<dbReference type="InterPro" id="IPR035905">
    <property type="entry name" value="Barstar-like_sf"/>
</dbReference>
<name>A0ABT7MEF4_9PSEU</name>
<evidence type="ECO:0000313" key="3">
    <source>
        <dbReference type="EMBL" id="MDL5157753.1"/>
    </source>
</evidence>
<accession>A0ABT7MEF4</accession>
<dbReference type="SUPFAM" id="SSF52038">
    <property type="entry name" value="Barstar-related"/>
    <property type="match status" value="1"/>
</dbReference>
<dbReference type="Proteomes" id="UP001231924">
    <property type="component" value="Unassembled WGS sequence"/>
</dbReference>
<evidence type="ECO:0000259" key="2">
    <source>
        <dbReference type="Pfam" id="PF01337"/>
    </source>
</evidence>
<organism evidence="3 4">
    <name type="scientific">Actinomycetospora termitidis</name>
    <dbReference type="NCBI Taxonomy" id="3053470"/>
    <lineage>
        <taxon>Bacteria</taxon>
        <taxon>Bacillati</taxon>
        <taxon>Actinomycetota</taxon>
        <taxon>Actinomycetes</taxon>
        <taxon>Pseudonocardiales</taxon>
        <taxon>Pseudonocardiaceae</taxon>
        <taxon>Actinomycetospora</taxon>
    </lineage>
</organism>
<dbReference type="Gene3D" id="3.30.370.10">
    <property type="entry name" value="Barstar-like"/>
    <property type="match status" value="1"/>
</dbReference>